<dbReference type="AlphaFoldDB" id="A0A1Q3AI10"/>
<dbReference type="EMBL" id="BDGX01000045">
    <property type="protein sequence ID" value="GAV55367.1"/>
    <property type="molecule type" value="Genomic_DNA"/>
</dbReference>
<dbReference type="InterPro" id="IPR036864">
    <property type="entry name" value="Zn2-C6_fun-type_DNA-bd_sf"/>
</dbReference>
<dbReference type="PANTHER" id="PTHR37534">
    <property type="entry name" value="TRANSCRIPTIONAL ACTIVATOR PROTEIN UGA3"/>
    <property type="match status" value="1"/>
</dbReference>
<comment type="subcellular location">
    <subcellularLocation>
        <location evidence="1">Nucleus</location>
    </subcellularLocation>
</comment>
<evidence type="ECO:0000313" key="4">
    <source>
        <dbReference type="EMBL" id="GAV55367.1"/>
    </source>
</evidence>
<evidence type="ECO:0000256" key="1">
    <source>
        <dbReference type="ARBA" id="ARBA00004123"/>
    </source>
</evidence>
<evidence type="ECO:0000313" key="5">
    <source>
        <dbReference type="Proteomes" id="UP000187013"/>
    </source>
</evidence>
<dbReference type="GO" id="GO:0000981">
    <property type="term" value="F:DNA-binding transcription factor activity, RNA polymerase II-specific"/>
    <property type="evidence" value="ECO:0007669"/>
    <property type="project" value="InterPro"/>
</dbReference>
<evidence type="ECO:0000259" key="3">
    <source>
        <dbReference type="PROSITE" id="PS50048"/>
    </source>
</evidence>
<dbReference type="GO" id="GO:0008270">
    <property type="term" value="F:zinc ion binding"/>
    <property type="evidence" value="ECO:0007669"/>
    <property type="project" value="InterPro"/>
</dbReference>
<reference evidence="4 5" key="1">
    <citation type="submission" date="2016-08" db="EMBL/GenBank/DDBJ databases">
        <title>Draft genome sequence of allopolyploid Zygosaccharomyces rouxii.</title>
        <authorList>
            <person name="Watanabe J."/>
            <person name="Uehara K."/>
            <person name="Mogi Y."/>
            <person name="Tsukioka Y."/>
        </authorList>
    </citation>
    <scope>NUCLEOTIDE SEQUENCE [LARGE SCALE GENOMIC DNA]</scope>
    <source>
        <strain evidence="4 5">NBRC 110957</strain>
    </source>
</reference>
<organism evidence="4 5">
    <name type="scientific">Zygosaccharomyces rouxii</name>
    <dbReference type="NCBI Taxonomy" id="4956"/>
    <lineage>
        <taxon>Eukaryota</taxon>
        <taxon>Fungi</taxon>
        <taxon>Dikarya</taxon>
        <taxon>Ascomycota</taxon>
        <taxon>Saccharomycotina</taxon>
        <taxon>Saccharomycetes</taxon>
        <taxon>Saccharomycetales</taxon>
        <taxon>Saccharomycetaceae</taxon>
        <taxon>Zygosaccharomyces</taxon>
    </lineage>
</organism>
<dbReference type="Pfam" id="PF11951">
    <property type="entry name" value="Fungal_trans_2"/>
    <property type="match status" value="1"/>
</dbReference>
<dbReference type="InterPro" id="IPR021858">
    <property type="entry name" value="Fun_TF"/>
</dbReference>
<dbReference type="PROSITE" id="PS50048">
    <property type="entry name" value="ZN2_CY6_FUNGAL_2"/>
    <property type="match status" value="1"/>
</dbReference>
<dbReference type="SUPFAM" id="SSF57701">
    <property type="entry name" value="Zn2/Cys6 DNA-binding domain"/>
    <property type="match status" value="1"/>
</dbReference>
<dbReference type="GO" id="GO:0045944">
    <property type="term" value="P:positive regulation of transcription by RNA polymerase II"/>
    <property type="evidence" value="ECO:0007669"/>
    <property type="project" value="TreeGrafter"/>
</dbReference>
<dbReference type="OrthoDB" id="5229455at2759"/>
<keyword evidence="2" id="KW-0539">Nucleus</keyword>
<dbReference type="CDD" id="cd00067">
    <property type="entry name" value="GAL4"/>
    <property type="match status" value="1"/>
</dbReference>
<dbReference type="PANTHER" id="PTHR37534:SF43">
    <property type="entry name" value="FINGER DOMAIN PROTEIN, PUTATIVE (AFU_ORTHOLOGUE AFUA_1G01850)-RELATED"/>
    <property type="match status" value="1"/>
</dbReference>
<dbReference type="InterPro" id="IPR001138">
    <property type="entry name" value="Zn2Cys6_DnaBD"/>
</dbReference>
<accession>A0A1Q3AI10</accession>
<dbReference type="SMART" id="SM00066">
    <property type="entry name" value="GAL4"/>
    <property type="match status" value="1"/>
</dbReference>
<protein>
    <recommendedName>
        <fullName evidence="3">Zn(2)-C6 fungal-type domain-containing protein</fullName>
    </recommendedName>
</protein>
<sequence>MSKNSKGFCSACLRDQLKCNRGKPKCDKCNERGTKCSYSFELKWGGRQYKDMSRSAGIPNTRFYKGALLVKDKRLIASKSTRRVRQFLQFGQEEISFASSFEKGYKVTVRQHKQGEKQQPKETLVFDNKTPVSLASPCDEVVPVTQTAPANMAPELVGLEPGKSSWEVSTFFDLFINETAKFFVAFNSQAFPNPYRTVLPQMALSCPTLMKLIIAFGAKHRKMIAMVDEEANYPSLEENGWPSEDFEYLGENLLNQALSELVEKLRNSRGRTDDSTIAIILLLSSIGIFFNDDRGNWRTHYNGAKRIVFNELEIDEKSGKHPIYYRKNSQPHFFVLRWFIYLDIVGPLSSGFFHSKSEEVPRPNLNFNWLYGENLDQSSMESLEDISPLNGMDMKLLSFLTRVSQLVMQKKTSSADQGNHFKIVSEAICLDYKISNHLQESEAQRDIVVKKLKALSDATMEKRLERYDILRTSNLIVGLTGILQLRRRIVEMAQDSDLVTQLVQKVTDLIRAKITVNSPTLSCMSFCFFTVGCELVDDSMSIHRNVYRDRLMSLWKKGVPSVLQAINVMEECWRLKKPWWVVLEEKDLDICLAF</sequence>
<dbReference type="Proteomes" id="UP000187013">
    <property type="component" value="Unassembled WGS sequence"/>
</dbReference>
<proteinExistence type="predicted"/>
<comment type="caution">
    <text evidence="4">The sequence shown here is derived from an EMBL/GenBank/DDBJ whole genome shotgun (WGS) entry which is preliminary data.</text>
</comment>
<gene>
    <name evidence="4" type="ORF">ZYGR_0AS06910</name>
</gene>
<evidence type="ECO:0000256" key="2">
    <source>
        <dbReference type="ARBA" id="ARBA00023242"/>
    </source>
</evidence>
<name>A0A1Q3AI10_ZYGRO</name>
<dbReference type="GO" id="GO:0005634">
    <property type="term" value="C:nucleus"/>
    <property type="evidence" value="ECO:0007669"/>
    <property type="project" value="UniProtKB-SubCell"/>
</dbReference>
<dbReference type="GO" id="GO:0000976">
    <property type="term" value="F:transcription cis-regulatory region binding"/>
    <property type="evidence" value="ECO:0007669"/>
    <property type="project" value="TreeGrafter"/>
</dbReference>
<dbReference type="Gene3D" id="4.10.240.10">
    <property type="entry name" value="Zn(2)-C6 fungal-type DNA-binding domain"/>
    <property type="match status" value="1"/>
</dbReference>
<dbReference type="Pfam" id="PF00172">
    <property type="entry name" value="Zn_clus"/>
    <property type="match status" value="1"/>
</dbReference>
<feature type="domain" description="Zn(2)-C6 fungal-type" evidence="3">
    <location>
        <begin position="9"/>
        <end position="38"/>
    </location>
</feature>